<dbReference type="Pfam" id="PF04464">
    <property type="entry name" value="Glyphos_transf"/>
    <property type="match status" value="1"/>
</dbReference>
<keyword evidence="5" id="KW-0777">Teichoic acid biosynthesis</keyword>
<comment type="caution">
    <text evidence="8">The sequence shown here is derived from an EMBL/GenBank/DDBJ whole genome shotgun (WGS) entry which is preliminary data.</text>
</comment>
<keyword evidence="6 7" id="KW-0472">Membrane</keyword>
<keyword evidence="3" id="KW-1003">Cell membrane</keyword>
<dbReference type="GO" id="GO:0019350">
    <property type="term" value="P:teichoic acid biosynthetic process"/>
    <property type="evidence" value="ECO:0007669"/>
    <property type="project" value="UniProtKB-KW"/>
</dbReference>
<evidence type="ECO:0000256" key="7">
    <source>
        <dbReference type="SAM" id="Phobius"/>
    </source>
</evidence>
<dbReference type="Gene3D" id="3.40.50.11820">
    <property type="match status" value="1"/>
</dbReference>
<proteinExistence type="inferred from homology"/>
<dbReference type="Gene3D" id="3.40.50.12580">
    <property type="match status" value="1"/>
</dbReference>
<evidence type="ECO:0000256" key="2">
    <source>
        <dbReference type="ARBA" id="ARBA00010488"/>
    </source>
</evidence>
<keyword evidence="4 8" id="KW-0808">Transferase</keyword>
<dbReference type="Proteomes" id="UP000191124">
    <property type="component" value="Unassembled WGS sequence"/>
</dbReference>
<dbReference type="PANTHER" id="PTHR37316:SF1">
    <property type="entry name" value="TEICHOIC ACID GLYCEROL-PHOSPHATE PRIMASE"/>
    <property type="match status" value="1"/>
</dbReference>
<dbReference type="GO" id="GO:0047355">
    <property type="term" value="F:CDP-glycerol glycerophosphotransferase activity"/>
    <property type="evidence" value="ECO:0007669"/>
    <property type="project" value="InterPro"/>
</dbReference>
<dbReference type="InterPro" id="IPR007554">
    <property type="entry name" value="Glycerophosphate_synth"/>
</dbReference>
<dbReference type="EMBL" id="MUAL01000001">
    <property type="protein sequence ID" value="OOR31537.1"/>
    <property type="molecule type" value="Genomic_DNA"/>
</dbReference>
<feature type="transmembrane region" description="Helical" evidence="7">
    <location>
        <begin position="7"/>
        <end position="24"/>
    </location>
</feature>
<dbReference type="PANTHER" id="PTHR37316">
    <property type="entry name" value="TEICHOIC ACID GLYCEROL-PHOSPHATE PRIMASE"/>
    <property type="match status" value="1"/>
</dbReference>
<accession>A0A1S9VAM4</accession>
<dbReference type="GO" id="GO:0005886">
    <property type="term" value="C:plasma membrane"/>
    <property type="evidence" value="ECO:0007669"/>
    <property type="project" value="UniProtKB-SubCell"/>
</dbReference>
<keyword evidence="7" id="KW-0812">Transmembrane</keyword>
<protein>
    <submittedName>
        <fullName evidence="8">CDP-glycerol--glycerophosphate glycerophosphotransferase</fullName>
    </submittedName>
</protein>
<comment type="subcellular location">
    <subcellularLocation>
        <location evidence="1">Cell membrane</location>
        <topology evidence="1">Peripheral membrane protein</topology>
    </subcellularLocation>
</comment>
<evidence type="ECO:0000313" key="8">
    <source>
        <dbReference type="EMBL" id="OOR31537.1"/>
    </source>
</evidence>
<name>A0A1S9VAM4_BACCE</name>
<dbReference type="RefSeq" id="WP_078179507.1">
    <property type="nucleotide sequence ID" value="NZ_MUAL01000001.1"/>
</dbReference>
<dbReference type="InterPro" id="IPR051612">
    <property type="entry name" value="Teichoic_Acid_Biosynth"/>
</dbReference>
<dbReference type="InterPro" id="IPR043149">
    <property type="entry name" value="TagF_N"/>
</dbReference>
<keyword evidence="7" id="KW-1133">Transmembrane helix</keyword>
<gene>
    <name evidence="8" type="ORF">BW892_01550</name>
</gene>
<reference evidence="8 9" key="1">
    <citation type="submission" date="2017-01" db="EMBL/GenBank/DDBJ databases">
        <title>Bacillus cereus isolates.</title>
        <authorList>
            <person name="Beno S.M."/>
        </authorList>
    </citation>
    <scope>NUCLEOTIDE SEQUENCE [LARGE SCALE GENOMIC DNA]</scope>
    <source>
        <strain evidence="8 9">FSL M7-1219</strain>
    </source>
</reference>
<evidence type="ECO:0000256" key="4">
    <source>
        <dbReference type="ARBA" id="ARBA00022679"/>
    </source>
</evidence>
<organism evidence="8 9">
    <name type="scientific">Bacillus cereus</name>
    <dbReference type="NCBI Taxonomy" id="1396"/>
    <lineage>
        <taxon>Bacteria</taxon>
        <taxon>Bacillati</taxon>
        <taxon>Bacillota</taxon>
        <taxon>Bacilli</taxon>
        <taxon>Bacillales</taxon>
        <taxon>Bacillaceae</taxon>
        <taxon>Bacillus</taxon>
        <taxon>Bacillus cereus group</taxon>
    </lineage>
</organism>
<evidence type="ECO:0000256" key="3">
    <source>
        <dbReference type="ARBA" id="ARBA00022475"/>
    </source>
</evidence>
<dbReference type="AlphaFoldDB" id="A0A1S9VAM4"/>
<evidence type="ECO:0000256" key="1">
    <source>
        <dbReference type="ARBA" id="ARBA00004202"/>
    </source>
</evidence>
<sequence length="387" mass="46150">MIREIQISIYLTIFKLLFNLFRLFPIQKKATFIMSYGENALSIYEKMREKKTELNIVFLYKPTCKYKLKAYPEVKAYQFETLSIVNMIEAIYHLATSKYTIIDNYFGFLSAIKFREGTECIQLWHAAGTIKNFGLLDPNFNKRSKRAQKRFRKVYKNFHKIVVGSDLLADIYMDTFSVGPQQMVKTGIPRTDLFFDRIRQKNIKEKLLLENPELVNKKVILYAPTFRDKEINSFKLQLEIREMYRAFHEEYVLLIRLHPAIKDKFYYKSEYSQFIYDYSLYPNINELFLVTDILITDYSSIPYEFCLLKKPMVFYPYDLEEYKKQRGIMGEYDSLVPGPVVYSTKELVSIIKNNEFDLSKIEEFSLKWNQYSKGNSGEDFIREVFRI</sequence>
<evidence type="ECO:0000256" key="6">
    <source>
        <dbReference type="ARBA" id="ARBA00023136"/>
    </source>
</evidence>
<evidence type="ECO:0000313" key="9">
    <source>
        <dbReference type="Proteomes" id="UP000191124"/>
    </source>
</evidence>
<evidence type="ECO:0000256" key="5">
    <source>
        <dbReference type="ARBA" id="ARBA00022944"/>
    </source>
</evidence>
<dbReference type="SUPFAM" id="SSF53756">
    <property type="entry name" value="UDP-Glycosyltransferase/glycogen phosphorylase"/>
    <property type="match status" value="1"/>
</dbReference>
<dbReference type="InterPro" id="IPR043148">
    <property type="entry name" value="TagF_C"/>
</dbReference>
<comment type="similarity">
    <text evidence="2">Belongs to the CDP-glycerol glycerophosphotransferase family.</text>
</comment>